<comment type="caution">
    <text evidence="4">The sequence shown here is derived from an EMBL/GenBank/DDBJ whole genome shotgun (WGS) entry which is preliminary data.</text>
</comment>
<keyword evidence="1" id="KW-0472">Membrane</keyword>
<dbReference type="GO" id="GO:0071111">
    <property type="term" value="F:cyclic-guanylate-specific phosphodiesterase activity"/>
    <property type="evidence" value="ECO:0007669"/>
    <property type="project" value="InterPro"/>
</dbReference>
<feature type="transmembrane region" description="Helical" evidence="1">
    <location>
        <begin position="139"/>
        <end position="156"/>
    </location>
</feature>
<reference evidence="4 5" key="1">
    <citation type="journal article" date="2019" name="Environ. Microbiol.">
        <title>Species interactions and distinct microbial communities in high Arctic permafrost affected cryosols are associated with the CH4 and CO2 gas fluxes.</title>
        <authorList>
            <person name="Altshuler I."/>
            <person name="Hamel J."/>
            <person name="Turney S."/>
            <person name="Magnuson E."/>
            <person name="Levesque R."/>
            <person name="Greer C."/>
            <person name="Whyte L.G."/>
        </authorList>
    </citation>
    <scope>NUCLEOTIDE SEQUENCE [LARGE SCALE GENOMIC DNA]</scope>
    <source>
        <strain evidence="4 5">E6.1</strain>
    </source>
</reference>
<dbReference type="AlphaFoldDB" id="A0A502FWS2"/>
<dbReference type="Gene3D" id="3.30.70.270">
    <property type="match status" value="1"/>
</dbReference>
<evidence type="ECO:0000259" key="2">
    <source>
        <dbReference type="PROSITE" id="PS50883"/>
    </source>
</evidence>
<dbReference type="PROSITE" id="PS50887">
    <property type="entry name" value="GGDEF"/>
    <property type="match status" value="1"/>
</dbReference>
<dbReference type="EMBL" id="RCZC01000002">
    <property type="protein sequence ID" value="TPG53889.1"/>
    <property type="molecule type" value="Genomic_DNA"/>
</dbReference>
<dbReference type="Gene3D" id="3.20.20.450">
    <property type="entry name" value="EAL domain"/>
    <property type="match status" value="1"/>
</dbReference>
<gene>
    <name evidence="4" type="ORF">EAH76_04035</name>
</gene>
<dbReference type="NCBIfam" id="TIGR00254">
    <property type="entry name" value="GGDEF"/>
    <property type="match status" value="1"/>
</dbReference>
<feature type="transmembrane region" description="Helical" evidence="1">
    <location>
        <begin position="46"/>
        <end position="64"/>
    </location>
</feature>
<dbReference type="InterPro" id="IPR050706">
    <property type="entry name" value="Cyclic-di-GMP_PDE-like"/>
</dbReference>
<dbReference type="InterPro" id="IPR043128">
    <property type="entry name" value="Rev_trsase/Diguanyl_cyclase"/>
</dbReference>
<keyword evidence="1" id="KW-0812">Transmembrane</keyword>
<dbReference type="CDD" id="cd01949">
    <property type="entry name" value="GGDEF"/>
    <property type="match status" value="1"/>
</dbReference>
<dbReference type="InterPro" id="IPR029787">
    <property type="entry name" value="Nucleotide_cyclase"/>
</dbReference>
<name>A0A502FWS2_9SPHN</name>
<organism evidence="4 5">
    <name type="scientific">Sphingomonas glacialis</name>
    <dbReference type="NCBI Taxonomy" id="658225"/>
    <lineage>
        <taxon>Bacteria</taxon>
        <taxon>Pseudomonadati</taxon>
        <taxon>Pseudomonadota</taxon>
        <taxon>Alphaproteobacteria</taxon>
        <taxon>Sphingomonadales</taxon>
        <taxon>Sphingomonadaceae</taxon>
        <taxon>Sphingomonas</taxon>
    </lineage>
</organism>
<dbReference type="SMART" id="SM00267">
    <property type="entry name" value="GGDEF"/>
    <property type="match status" value="1"/>
</dbReference>
<dbReference type="SMART" id="SM00052">
    <property type="entry name" value="EAL"/>
    <property type="match status" value="1"/>
</dbReference>
<keyword evidence="5" id="KW-1185">Reference proteome</keyword>
<keyword evidence="1" id="KW-1133">Transmembrane helix</keyword>
<sequence>MHAGKSESVERELLAITCENLKPMLAMNFVASTGVSAILWSGGARWAIGWFTAAAMLAALRYGLGARLSRAVILGGTPAQFARWRREFAGGLYLSSALWATLSLLVSRTPNPGQYMVAIILSALAAGGAGIMATMRREGRVYIAAMLGPASILLFGHDHQGVVMTLLGLMFLIVMLVVHNRNYVTIRHSVVLKNENLDLVRELQVLNIDLEHRIDERTKALIDAANSDSLTGLPNRRRLLSWMHTHLAADNGRNAAALFLDLDCFKQINDAMGHTVGDRVLAAVAERLGSLIPENAMFARWGGDEFVIVLGHGDDVFCQAQRVGHALIDATAQPFQIDGQSLSVGLSAGLALFPGDASTHEALILAADLAVAEAKRQGRGKVLTFRDSYAATQKRRFDVSRALPEAIRVEELVLHYQPIFNWRTGHIHGYEALARWNHPKLGTINPDEFIPIAEETDRIIALGDLVLRRGCAAAVEWTTSDHAPIVAVNVSVKQLRESDFALRVAKILAQTGLAAGQLELEVTESVFAEDYIDATRSSIESLRAIGVSLLIDDFGTGYSSLSRLLSFPVAAVKIDKSFMSTLDGSGGAVVESTVLIARRLGISVVAEGVETAEQAALLSAMGVDLFQGYYFGRPSASALKGHDMRLSTAIEPRRSAIRW</sequence>
<dbReference type="SUPFAM" id="SSF55073">
    <property type="entry name" value="Nucleotide cyclase"/>
    <property type="match status" value="1"/>
</dbReference>
<dbReference type="SUPFAM" id="SSF141868">
    <property type="entry name" value="EAL domain-like"/>
    <property type="match status" value="1"/>
</dbReference>
<protein>
    <submittedName>
        <fullName evidence="4">EAL domain-containing protein</fullName>
    </submittedName>
</protein>
<feature type="transmembrane region" description="Helical" evidence="1">
    <location>
        <begin position="162"/>
        <end position="179"/>
    </location>
</feature>
<evidence type="ECO:0000313" key="4">
    <source>
        <dbReference type="EMBL" id="TPG53889.1"/>
    </source>
</evidence>
<evidence type="ECO:0000313" key="5">
    <source>
        <dbReference type="Proteomes" id="UP000319931"/>
    </source>
</evidence>
<feature type="domain" description="EAL" evidence="2">
    <location>
        <begin position="396"/>
        <end position="648"/>
    </location>
</feature>
<feature type="transmembrane region" description="Helical" evidence="1">
    <location>
        <begin position="113"/>
        <end position="132"/>
    </location>
</feature>
<proteinExistence type="predicted"/>
<dbReference type="InterPro" id="IPR035919">
    <property type="entry name" value="EAL_sf"/>
</dbReference>
<feature type="domain" description="GGDEF" evidence="3">
    <location>
        <begin position="253"/>
        <end position="387"/>
    </location>
</feature>
<dbReference type="InterPro" id="IPR001633">
    <property type="entry name" value="EAL_dom"/>
</dbReference>
<dbReference type="PANTHER" id="PTHR33121:SF70">
    <property type="entry name" value="SIGNALING PROTEIN YKOW"/>
    <property type="match status" value="1"/>
</dbReference>
<evidence type="ECO:0000256" key="1">
    <source>
        <dbReference type="SAM" id="Phobius"/>
    </source>
</evidence>
<evidence type="ECO:0000259" key="3">
    <source>
        <dbReference type="PROSITE" id="PS50887"/>
    </source>
</evidence>
<feature type="transmembrane region" description="Helical" evidence="1">
    <location>
        <begin position="88"/>
        <end position="107"/>
    </location>
</feature>
<dbReference type="Pfam" id="PF00563">
    <property type="entry name" value="EAL"/>
    <property type="match status" value="1"/>
</dbReference>
<dbReference type="InterPro" id="IPR000160">
    <property type="entry name" value="GGDEF_dom"/>
</dbReference>
<accession>A0A502FWS2</accession>
<dbReference type="PANTHER" id="PTHR33121">
    <property type="entry name" value="CYCLIC DI-GMP PHOSPHODIESTERASE PDEF"/>
    <property type="match status" value="1"/>
</dbReference>
<dbReference type="Pfam" id="PF00990">
    <property type="entry name" value="GGDEF"/>
    <property type="match status" value="1"/>
</dbReference>
<dbReference type="CDD" id="cd01948">
    <property type="entry name" value="EAL"/>
    <property type="match status" value="1"/>
</dbReference>
<dbReference type="Proteomes" id="UP000319931">
    <property type="component" value="Unassembled WGS sequence"/>
</dbReference>
<dbReference type="PROSITE" id="PS50883">
    <property type="entry name" value="EAL"/>
    <property type="match status" value="1"/>
</dbReference>
<dbReference type="OrthoDB" id="9814202at2"/>